<dbReference type="PANTHER" id="PTHR33021">
    <property type="entry name" value="BLUE COPPER PROTEIN"/>
    <property type="match status" value="1"/>
</dbReference>
<name>A0A6A4MC81_9ERIC</name>
<evidence type="ECO:0000313" key="13">
    <source>
        <dbReference type="Proteomes" id="UP000428333"/>
    </source>
</evidence>
<keyword evidence="7" id="KW-0325">Glycoprotein</keyword>
<gene>
    <name evidence="12" type="ORF">C3L33_04187</name>
</gene>
<accession>A0A6A4MC81</accession>
<evidence type="ECO:0000256" key="1">
    <source>
        <dbReference type="ARBA" id="ARBA00004609"/>
    </source>
</evidence>
<comment type="caution">
    <text evidence="12">The sequence shown here is derived from an EMBL/GenBank/DDBJ whole genome shotgun (WGS) entry which is preliminary data.</text>
</comment>
<organism evidence="12 13">
    <name type="scientific">Rhododendron williamsianum</name>
    <dbReference type="NCBI Taxonomy" id="262921"/>
    <lineage>
        <taxon>Eukaryota</taxon>
        <taxon>Viridiplantae</taxon>
        <taxon>Streptophyta</taxon>
        <taxon>Embryophyta</taxon>
        <taxon>Tracheophyta</taxon>
        <taxon>Spermatophyta</taxon>
        <taxon>Magnoliopsida</taxon>
        <taxon>eudicotyledons</taxon>
        <taxon>Gunneridae</taxon>
        <taxon>Pentapetalae</taxon>
        <taxon>asterids</taxon>
        <taxon>Ericales</taxon>
        <taxon>Ericaceae</taxon>
        <taxon>Ericoideae</taxon>
        <taxon>Rhodoreae</taxon>
        <taxon>Rhododendron</taxon>
    </lineage>
</organism>
<dbReference type="GO" id="GO:0098552">
    <property type="term" value="C:side of membrane"/>
    <property type="evidence" value="ECO:0007669"/>
    <property type="project" value="UniProtKB-KW"/>
</dbReference>
<evidence type="ECO:0000256" key="10">
    <source>
        <dbReference type="SAM" id="Phobius"/>
    </source>
</evidence>
<dbReference type="PANTHER" id="PTHR33021:SF289">
    <property type="entry name" value="EARLY NODULIN-LIKE PROTEIN 5-RELATED"/>
    <property type="match status" value="1"/>
</dbReference>
<feature type="domain" description="Phytocyanin" evidence="11">
    <location>
        <begin position="30"/>
        <end position="132"/>
    </location>
</feature>
<keyword evidence="8" id="KW-0449">Lipoprotein</keyword>
<dbReference type="FunFam" id="2.60.40.420:FF:000010">
    <property type="entry name" value="Early nodulin-like protein 1"/>
    <property type="match status" value="1"/>
</dbReference>
<evidence type="ECO:0000256" key="6">
    <source>
        <dbReference type="ARBA" id="ARBA00023157"/>
    </source>
</evidence>
<dbReference type="GO" id="GO:0005886">
    <property type="term" value="C:plasma membrane"/>
    <property type="evidence" value="ECO:0007669"/>
    <property type="project" value="UniProtKB-SubCell"/>
</dbReference>
<evidence type="ECO:0000313" key="12">
    <source>
        <dbReference type="EMBL" id="KAE9464008.1"/>
    </source>
</evidence>
<comment type="subcellular location">
    <subcellularLocation>
        <location evidence="1">Cell membrane</location>
        <topology evidence="1">Lipid-anchor</topology>
        <topology evidence="1">GPI-anchor</topology>
    </subcellularLocation>
</comment>
<dbReference type="EMBL" id="QEFC01000547">
    <property type="protein sequence ID" value="KAE9464008.1"/>
    <property type="molecule type" value="Genomic_DNA"/>
</dbReference>
<evidence type="ECO:0000256" key="2">
    <source>
        <dbReference type="ARBA" id="ARBA00022475"/>
    </source>
</evidence>
<keyword evidence="10" id="KW-0812">Transmembrane</keyword>
<sequence length="177" mass="19585">MASLLTGSCKILAFSSVMLSLLFLTVVMSVEFEVGGKDGWAIPDSKNGQLYDHWASNNRFNVNDTLRFEYKKDSVLVVSEEEYNKCKSSHPIFFSNNGNTVFNFDRPGLFYFISGVAGHCERGQKMIIKVLEPASQPPPPPPSSGAAVETVSSPILVLLMMIIMSLFGAILFDFWCV</sequence>
<feature type="non-terminal residue" evidence="12">
    <location>
        <position position="1"/>
    </location>
</feature>
<dbReference type="InterPro" id="IPR003245">
    <property type="entry name" value="Phytocyanin_dom"/>
</dbReference>
<evidence type="ECO:0000256" key="3">
    <source>
        <dbReference type="ARBA" id="ARBA00022622"/>
    </source>
</evidence>
<dbReference type="AlphaFoldDB" id="A0A6A4MC81"/>
<evidence type="ECO:0000256" key="9">
    <source>
        <dbReference type="ARBA" id="ARBA00035011"/>
    </source>
</evidence>
<dbReference type="InterPro" id="IPR039391">
    <property type="entry name" value="Phytocyanin-like"/>
</dbReference>
<keyword evidence="4" id="KW-0732">Signal</keyword>
<dbReference type="PROSITE" id="PS51485">
    <property type="entry name" value="PHYTOCYANIN"/>
    <property type="match status" value="1"/>
</dbReference>
<dbReference type="GO" id="GO:0009055">
    <property type="term" value="F:electron transfer activity"/>
    <property type="evidence" value="ECO:0007669"/>
    <property type="project" value="InterPro"/>
</dbReference>
<keyword evidence="5 10" id="KW-0472">Membrane</keyword>
<evidence type="ECO:0000256" key="4">
    <source>
        <dbReference type="ARBA" id="ARBA00022729"/>
    </source>
</evidence>
<keyword evidence="13" id="KW-1185">Reference proteome</keyword>
<dbReference type="CDD" id="cd11019">
    <property type="entry name" value="OsENODL1_like"/>
    <property type="match status" value="1"/>
</dbReference>
<comment type="similarity">
    <text evidence="9">Belongs to the early nodulin-like (ENODL) family.</text>
</comment>
<dbReference type="InterPro" id="IPR008972">
    <property type="entry name" value="Cupredoxin"/>
</dbReference>
<reference evidence="12 13" key="1">
    <citation type="journal article" date="2019" name="Genome Biol. Evol.">
        <title>The Rhododendron genome and chromosomal organization provide insight into shared whole-genome duplications across the heath family (Ericaceae).</title>
        <authorList>
            <person name="Soza V.L."/>
            <person name="Lindsley D."/>
            <person name="Waalkes A."/>
            <person name="Ramage E."/>
            <person name="Patwardhan R.P."/>
            <person name="Burton J.N."/>
            <person name="Adey A."/>
            <person name="Kumar A."/>
            <person name="Qiu R."/>
            <person name="Shendure J."/>
            <person name="Hall B."/>
        </authorList>
    </citation>
    <scope>NUCLEOTIDE SEQUENCE [LARGE SCALE GENOMIC DNA]</scope>
    <source>
        <strain evidence="12">RSF 1966-606</strain>
    </source>
</reference>
<dbReference type="Pfam" id="PF02298">
    <property type="entry name" value="Cu_bind_like"/>
    <property type="match status" value="1"/>
</dbReference>
<feature type="transmembrane region" description="Helical" evidence="10">
    <location>
        <begin position="12"/>
        <end position="30"/>
    </location>
</feature>
<dbReference type="SUPFAM" id="SSF49503">
    <property type="entry name" value="Cupredoxins"/>
    <property type="match status" value="1"/>
</dbReference>
<feature type="transmembrane region" description="Helical" evidence="10">
    <location>
        <begin position="155"/>
        <end position="176"/>
    </location>
</feature>
<dbReference type="InterPro" id="IPR041846">
    <property type="entry name" value="ENL_dom"/>
</dbReference>
<dbReference type="Gene3D" id="2.60.40.420">
    <property type="entry name" value="Cupredoxins - blue copper proteins"/>
    <property type="match status" value="1"/>
</dbReference>
<keyword evidence="2" id="KW-1003">Cell membrane</keyword>
<evidence type="ECO:0000256" key="8">
    <source>
        <dbReference type="ARBA" id="ARBA00023288"/>
    </source>
</evidence>
<dbReference type="OrthoDB" id="959565at2759"/>
<evidence type="ECO:0000259" key="11">
    <source>
        <dbReference type="PROSITE" id="PS51485"/>
    </source>
</evidence>
<protein>
    <recommendedName>
        <fullName evidence="11">Phytocyanin domain-containing protein</fullName>
    </recommendedName>
</protein>
<keyword evidence="3" id="KW-0336">GPI-anchor</keyword>
<evidence type="ECO:0000256" key="7">
    <source>
        <dbReference type="ARBA" id="ARBA00023180"/>
    </source>
</evidence>
<dbReference type="Proteomes" id="UP000428333">
    <property type="component" value="Linkage Group LG03"/>
</dbReference>
<keyword evidence="10" id="KW-1133">Transmembrane helix</keyword>
<evidence type="ECO:0000256" key="5">
    <source>
        <dbReference type="ARBA" id="ARBA00023136"/>
    </source>
</evidence>
<proteinExistence type="inferred from homology"/>
<keyword evidence="6" id="KW-1015">Disulfide bond</keyword>